<evidence type="ECO:0000313" key="3">
    <source>
        <dbReference type="EMBL" id="MFC5908900.1"/>
    </source>
</evidence>
<comment type="caution">
    <text evidence="3">The sequence shown here is derived from an EMBL/GenBank/DDBJ whole genome shotgun (WGS) entry which is preliminary data.</text>
</comment>
<keyword evidence="2" id="KW-0472">Membrane</keyword>
<keyword evidence="2" id="KW-0812">Transmembrane</keyword>
<reference evidence="4" key="1">
    <citation type="journal article" date="2019" name="Int. J. Syst. Evol. Microbiol.">
        <title>The Global Catalogue of Microorganisms (GCM) 10K type strain sequencing project: providing services to taxonomists for standard genome sequencing and annotation.</title>
        <authorList>
            <consortium name="The Broad Institute Genomics Platform"/>
            <consortium name="The Broad Institute Genome Sequencing Center for Infectious Disease"/>
            <person name="Wu L."/>
            <person name="Ma J."/>
        </authorList>
    </citation>
    <scope>NUCLEOTIDE SEQUENCE [LARGE SCALE GENOMIC DNA]</scope>
    <source>
        <strain evidence="4">JCM 4816</strain>
    </source>
</reference>
<proteinExistence type="predicted"/>
<evidence type="ECO:0000256" key="1">
    <source>
        <dbReference type="SAM" id="MobiDB-lite"/>
    </source>
</evidence>
<evidence type="ECO:0000256" key="2">
    <source>
        <dbReference type="SAM" id="Phobius"/>
    </source>
</evidence>
<feature type="transmembrane region" description="Helical" evidence="2">
    <location>
        <begin position="17"/>
        <end position="39"/>
    </location>
</feature>
<protein>
    <submittedName>
        <fullName evidence="3">DUF6479 family protein</fullName>
    </submittedName>
</protein>
<dbReference type="Proteomes" id="UP001596174">
    <property type="component" value="Unassembled WGS sequence"/>
</dbReference>
<accession>A0ABW1G2E1</accession>
<gene>
    <name evidence="3" type="ORF">ACFP3V_16955</name>
</gene>
<dbReference type="Pfam" id="PF20087">
    <property type="entry name" value="DUF6479"/>
    <property type="match status" value="1"/>
</dbReference>
<feature type="region of interest" description="Disordered" evidence="1">
    <location>
        <begin position="46"/>
        <end position="87"/>
    </location>
</feature>
<dbReference type="InterPro" id="IPR045513">
    <property type="entry name" value="DUF6479"/>
</dbReference>
<dbReference type="EMBL" id="JBHSQJ010000068">
    <property type="protein sequence ID" value="MFC5908900.1"/>
    <property type="molecule type" value="Genomic_DNA"/>
</dbReference>
<sequence>METFGVLLAAQVNRSDWVAGVAGLIIGAVVAAVLIWAFVWGKRRREQEPPPIAPPGGPDADAYGNVPAEPRLRHETGPLRHRATRHP</sequence>
<name>A0ABW1G2E1_9ACTN</name>
<keyword evidence="2" id="KW-1133">Transmembrane helix</keyword>
<organism evidence="3 4">
    <name type="scientific">Streptacidiphilus monticola</name>
    <dbReference type="NCBI Taxonomy" id="2161674"/>
    <lineage>
        <taxon>Bacteria</taxon>
        <taxon>Bacillati</taxon>
        <taxon>Actinomycetota</taxon>
        <taxon>Actinomycetes</taxon>
        <taxon>Kitasatosporales</taxon>
        <taxon>Streptomycetaceae</taxon>
        <taxon>Streptacidiphilus</taxon>
    </lineage>
</organism>
<dbReference type="RefSeq" id="WP_380584208.1">
    <property type="nucleotide sequence ID" value="NZ_JBHSQJ010000068.1"/>
</dbReference>
<evidence type="ECO:0000313" key="4">
    <source>
        <dbReference type="Proteomes" id="UP001596174"/>
    </source>
</evidence>
<keyword evidence="4" id="KW-1185">Reference proteome</keyword>